<sequence length="337" mass="37057">MGSYSTAVPLSAIFPPCAIDPGASVPSPSFALLGPLPSTTPLHLALNYLTSSDLPEHACNGATATIAAGTTAEPRGTERVLIVTGPRSVWTEDIMEEDEDWMRTHGGEYGVIAKLKRVDLRACPTPDHLKLLLALLGTATSPEKNNVVHFDGAPGLVVFWDLGRMFMEQREDEENVPPGSSEAPQHEGEWTFKSGVSLSDYMEILSSIKATQDHLSSMRTTSTQLVLLEPHFDHLTSLPILKPAAEIRNGLATPTREKRVTLKTGIEWIFGDVVGLIQREDGDDNDEVRYSVSLPNDPDVYRAERRPCPRDELSIPRHSNDLTDSNANVGWRWQWAV</sequence>
<dbReference type="EMBL" id="JAODAN010000005">
    <property type="protein sequence ID" value="KAK1924243.1"/>
    <property type="molecule type" value="Genomic_DNA"/>
</dbReference>
<organism evidence="1 2">
    <name type="scientific">Papiliotrema laurentii</name>
    <name type="common">Cryptococcus laurentii</name>
    <dbReference type="NCBI Taxonomy" id="5418"/>
    <lineage>
        <taxon>Eukaryota</taxon>
        <taxon>Fungi</taxon>
        <taxon>Dikarya</taxon>
        <taxon>Basidiomycota</taxon>
        <taxon>Agaricomycotina</taxon>
        <taxon>Tremellomycetes</taxon>
        <taxon>Tremellales</taxon>
        <taxon>Rhynchogastremaceae</taxon>
        <taxon>Papiliotrema</taxon>
    </lineage>
</organism>
<protein>
    <submittedName>
        <fullName evidence="1">Uncharacterized protein</fullName>
    </submittedName>
</protein>
<name>A0AAD9D1C2_PAPLA</name>
<keyword evidence="2" id="KW-1185">Reference proteome</keyword>
<reference evidence="1" key="1">
    <citation type="submission" date="2023-02" db="EMBL/GenBank/DDBJ databases">
        <title>Identification and recombinant expression of a fungal hydrolase from Papiliotrema laurentii that hydrolyzes apple cutin and clears colloidal polyester polyurethane.</title>
        <authorList>
            <consortium name="DOE Joint Genome Institute"/>
            <person name="Roman V.A."/>
            <person name="Bojanowski C."/>
            <person name="Crable B.R."/>
            <person name="Wagner D.N."/>
            <person name="Hung C.S."/>
            <person name="Nadeau L.J."/>
            <person name="Schratz L."/>
            <person name="Haridas S."/>
            <person name="Pangilinan J."/>
            <person name="Lipzen A."/>
            <person name="Na H."/>
            <person name="Yan M."/>
            <person name="Ng V."/>
            <person name="Grigoriev I.V."/>
            <person name="Spatafora J.W."/>
            <person name="Barlow D."/>
            <person name="Biffinger J."/>
            <person name="Kelley-Loughnane N."/>
            <person name="Varaljay V.A."/>
            <person name="Crookes-Goodson W.J."/>
        </authorList>
    </citation>
    <scope>NUCLEOTIDE SEQUENCE</scope>
    <source>
        <strain evidence="1">5307AH</strain>
    </source>
</reference>
<evidence type="ECO:0000313" key="2">
    <source>
        <dbReference type="Proteomes" id="UP001182556"/>
    </source>
</evidence>
<proteinExistence type="predicted"/>
<evidence type="ECO:0000313" key="1">
    <source>
        <dbReference type="EMBL" id="KAK1924243.1"/>
    </source>
</evidence>
<comment type="caution">
    <text evidence="1">The sequence shown here is derived from an EMBL/GenBank/DDBJ whole genome shotgun (WGS) entry which is preliminary data.</text>
</comment>
<accession>A0AAD9D1C2</accession>
<dbReference type="Proteomes" id="UP001182556">
    <property type="component" value="Unassembled WGS sequence"/>
</dbReference>
<dbReference type="AlphaFoldDB" id="A0AAD9D1C2"/>
<gene>
    <name evidence="1" type="ORF">DB88DRAFT_274107</name>
</gene>